<accession>A0ABT4APE9</accession>
<dbReference type="EMBL" id="JAPNKA010000001">
    <property type="protein sequence ID" value="MCY1083580.1"/>
    <property type="molecule type" value="Genomic_DNA"/>
</dbReference>
<feature type="compositionally biased region" description="Pro residues" evidence="1">
    <location>
        <begin position="82"/>
        <end position="98"/>
    </location>
</feature>
<evidence type="ECO:0000313" key="2">
    <source>
        <dbReference type="EMBL" id="MCY1083580.1"/>
    </source>
</evidence>
<reference evidence="2 3" key="1">
    <citation type="submission" date="2022-11" db="EMBL/GenBank/DDBJ databases">
        <title>Minimal conservation of predation-associated metabolite biosynthetic gene clusters underscores biosynthetic potential of Myxococcota including descriptions for ten novel species: Archangium lansinium sp. nov., Myxococcus landrumus sp. nov., Nannocystis bai.</title>
        <authorList>
            <person name="Ahearne A."/>
            <person name="Stevens C."/>
            <person name="Phillips K."/>
        </authorList>
    </citation>
    <scope>NUCLEOTIDE SEQUENCE [LARGE SCALE GENOMIC DNA]</scope>
    <source>
        <strain evidence="2 3">MIWBW</strain>
    </source>
</reference>
<sequence>MSHVRLICILREPEGLMALALSEKGEDAGLLRLPLHTLSENEVPGRTALLGAWESLARARGATAETLTRVLQVLLTTEPGDGTPPPGLEHPWLEPPPAPHRRTAAHPRGYRGTLHQPPKRPQPEALDVRPHLLHRRTLGALLEPLRPHVTEAVRQLEEEGYSRERLERVAVALASPARADVALAYHHGLLDTRGAELPASFIRLGALLSRGPERGFSRLLALRGRLAIDTDPAVLTAAARLLLRWGPEQGLPWLEVAAQLGPETQVELLTELVKPGVTPFSADRYDLQFEAFATRRASWRWDYLRGLGAGLPSDYLLSGFRLLAAHGLDASLSMHLPSAAGPVPEECLDALFVHLLPETRGHWALPSLWSLCGELPGFAELLTSVPWMSLTPEAAYALVTLLSTLGWYSLEGRPERLRWWSMARRLLPALLEQLSRTPASHQRRCVEMMCRLVANGESPWEVSSYLVPTSLALAGRVCRPPFSGDNRLAYVLEALVKHPDPRVRERLLAAPERSFLRFDECCAREDLATLAGKGMEWLVEHDVGLVLDAFESCPETLARTARLLGTLWRHEALPLLAEFARHPLVREDPFQLPPEQLAVLLREHCVGGVESPLPRKARLALEEGRELPPGQWARALRVASTQRTRLRLQVLARRVLERLRGRMQADTKDERVRHALQMANLVHDNRRALRRLLARYFEGERDFIEHHPVSRAWFARHPRVERESWLKGVVLRREVPGLGEVTLSLEQDALEALRLGTHVGSCLGLNGICDYSAAAVVLDINKRVLYARDSRGRVVARQLLAISDDDKLVPFKVYPESCPQALQSVFLDYDLAFAETLGLPLSDGPEEPEVENVLSSCFWHDGAWELGAPG</sequence>
<feature type="compositionally biased region" description="Basic residues" evidence="1">
    <location>
        <begin position="99"/>
        <end position="109"/>
    </location>
</feature>
<proteinExistence type="predicted"/>
<keyword evidence="3" id="KW-1185">Reference proteome</keyword>
<evidence type="ECO:0000256" key="1">
    <source>
        <dbReference type="SAM" id="MobiDB-lite"/>
    </source>
</evidence>
<protein>
    <submittedName>
        <fullName evidence="2">Uncharacterized protein</fullName>
    </submittedName>
</protein>
<dbReference type="RefSeq" id="WP_267542104.1">
    <property type="nucleotide sequence ID" value="NZ_JAPNKA010000001.1"/>
</dbReference>
<dbReference type="Proteomes" id="UP001207654">
    <property type="component" value="Unassembled WGS sequence"/>
</dbReference>
<evidence type="ECO:0000313" key="3">
    <source>
        <dbReference type="Proteomes" id="UP001207654"/>
    </source>
</evidence>
<feature type="region of interest" description="Disordered" evidence="1">
    <location>
        <begin position="78"/>
        <end position="125"/>
    </location>
</feature>
<organism evidence="2 3">
    <name type="scientific">Archangium lansingense</name>
    <dbReference type="NCBI Taxonomy" id="2995310"/>
    <lineage>
        <taxon>Bacteria</taxon>
        <taxon>Pseudomonadati</taxon>
        <taxon>Myxococcota</taxon>
        <taxon>Myxococcia</taxon>
        <taxon>Myxococcales</taxon>
        <taxon>Cystobacterineae</taxon>
        <taxon>Archangiaceae</taxon>
        <taxon>Archangium</taxon>
    </lineage>
</organism>
<comment type="caution">
    <text evidence="2">The sequence shown here is derived from an EMBL/GenBank/DDBJ whole genome shotgun (WGS) entry which is preliminary data.</text>
</comment>
<gene>
    <name evidence="2" type="ORF">OV287_54990</name>
</gene>
<name>A0ABT4APE9_9BACT</name>